<evidence type="ECO:0000259" key="1">
    <source>
        <dbReference type="Pfam" id="PF25335"/>
    </source>
</evidence>
<comment type="caution">
    <text evidence="2">The sequence shown here is derived from an EMBL/GenBank/DDBJ whole genome shotgun (WGS) entry which is preliminary data.</text>
</comment>
<reference evidence="2 3" key="1">
    <citation type="journal article" date="2019" name="Nat. Plants">
        <title>Stout camphor tree genome fills gaps in understanding of flowering plant genome evolution.</title>
        <authorList>
            <person name="Chaw S.M."/>
            <person name="Liu Y.C."/>
            <person name="Wu Y.W."/>
            <person name="Wang H.Y."/>
            <person name="Lin C.I."/>
            <person name="Wu C.S."/>
            <person name="Ke H.M."/>
            <person name="Chang L.Y."/>
            <person name="Hsu C.Y."/>
            <person name="Yang H.T."/>
            <person name="Sudianto E."/>
            <person name="Hsu M.H."/>
            <person name="Wu K.P."/>
            <person name="Wang L.N."/>
            <person name="Leebens-Mack J.H."/>
            <person name="Tsai I.J."/>
        </authorList>
    </citation>
    <scope>NUCLEOTIDE SEQUENCE [LARGE SCALE GENOMIC DNA]</scope>
    <source>
        <strain evidence="3">cv. Chaw 1501</strain>
        <tissue evidence="2">Young leaves</tissue>
    </source>
</reference>
<dbReference type="PANTHER" id="PTHR34365">
    <property type="entry name" value="ENOLASE (DUF1399)"/>
    <property type="match status" value="1"/>
</dbReference>
<dbReference type="STRING" id="337451.A0A443PTT5"/>
<organism evidence="2 3">
    <name type="scientific">Cinnamomum micranthum f. kanehirae</name>
    <dbReference type="NCBI Taxonomy" id="337451"/>
    <lineage>
        <taxon>Eukaryota</taxon>
        <taxon>Viridiplantae</taxon>
        <taxon>Streptophyta</taxon>
        <taxon>Embryophyta</taxon>
        <taxon>Tracheophyta</taxon>
        <taxon>Spermatophyta</taxon>
        <taxon>Magnoliopsida</taxon>
        <taxon>Magnoliidae</taxon>
        <taxon>Laurales</taxon>
        <taxon>Lauraceae</taxon>
        <taxon>Cinnamomum</taxon>
    </lineage>
</organism>
<dbReference type="InterPro" id="IPR009836">
    <property type="entry name" value="GRDP-like"/>
</dbReference>
<gene>
    <name evidence="2" type="ORF">CKAN_02347500</name>
</gene>
<dbReference type="Pfam" id="PF07173">
    <property type="entry name" value="GRDP-like"/>
    <property type="match status" value="1"/>
</dbReference>
<protein>
    <submittedName>
        <fullName evidence="2">Glycine-rich domain-containing protein 2 isoform X2</fullName>
    </submittedName>
</protein>
<dbReference type="PANTHER" id="PTHR34365:SF2">
    <property type="entry name" value="ENOLASE (DUF1399)"/>
    <property type="match status" value="1"/>
</dbReference>
<dbReference type="EMBL" id="QPKB01000010">
    <property type="protein sequence ID" value="RWR94194.1"/>
    <property type="molecule type" value="Genomic_DNA"/>
</dbReference>
<dbReference type="Pfam" id="PF25335">
    <property type="entry name" value="GRDP_C"/>
    <property type="match status" value="1"/>
</dbReference>
<dbReference type="Proteomes" id="UP000283530">
    <property type="component" value="Unassembled WGS sequence"/>
</dbReference>
<dbReference type="OrthoDB" id="2684236at2759"/>
<dbReference type="InterPro" id="IPR057518">
    <property type="entry name" value="GRDP_C"/>
</dbReference>
<accession>A0A443PTT5</accession>
<dbReference type="AlphaFoldDB" id="A0A443PTT5"/>
<proteinExistence type="predicted"/>
<evidence type="ECO:0000313" key="2">
    <source>
        <dbReference type="EMBL" id="RWR94194.1"/>
    </source>
</evidence>
<name>A0A443PTT5_9MAGN</name>
<evidence type="ECO:0000313" key="3">
    <source>
        <dbReference type="Proteomes" id="UP000283530"/>
    </source>
</evidence>
<keyword evidence="3" id="KW-1185">Reference proteome</keyword>
<sequence>MQAKKKEGVSNDSSSRNLSSISDHCLIHISLDIVSAARRHIYFLRTIANFPWLHHPPNLSQAIRRYDELWMPLIAELCQGSSKVPMLLPPLDVQWVWHCHCLNPVKYRQYCQLRFSKLIEKPAIFDDENEDYAMTRCVEVWCLRYPSEPFDLEPISDEEDTSFNENDLFQTVSKHQSLYSRFSEPYMADTVYLIAAKNRYKGFLHMLQRFREDGYSRLVPTSDILLMWLTHQSFPSRYEGDVKEMEGDLERVAGVWDAVREEEIQVTRKLWERAFGQPLERAGATFDRIFATNSPVYWDVSDADVNRKYKGLEPRFLLEVCVFMKGKIDPEEEKDIKNTFLRLRTVRCHRELKLDKAISGISTDSWQKMWHLYCEFGTRGMMLEVRRRGGCLGKSKLQKVLVFLWNDLLRAESLTLVRDVEWQMRALTSITPPVQAPYLLKCVPDRVTDDTGAMISDVILRMNQYHPQEGRWLSRTVLDHAGRECFVTRIRMGGGFWRRGGETPAAVKWEERIIEIREGSWSYVAGSIGTAPEKVVGTATPKQENPRDMKATWCLSTGDVLTIKWDSGLSFQLENENSHDLVRLLKGRQLQYQVKGMYSEREDGDEEEEGFVTLVRSTPENPNGKATALLDWKLFAVEFSPEEDAVLVLLLCMAIIRSVSEIWKEDVGRLLVRRREKEARLGRRDWGSVVLHSCSDSPSSHLQPWYWNAKEVLSLPASRLFKATQLQLFPCRWWGWIVQTRHYTMNLKRCYFFFDLLNHRYYNF</sequence>
<feature type="domain" description="GRPD C-terminal" evidence="1">
    <location>
        <begin position="477"/>
        <end position="639"/>
    </location>
</feature>